<feature type="transmembrane region" description="Helical" evidence="1">
    <location>
        <begin position="206"/>
        <end position="227"/>
    </location>
</feature>
<evidence type="ECO:0000313" key="3">
    <source>
        <dbReference type="Proteomes" id="UP000243052"/>
    </source>
</evidence>
<feature type="transmembrane region" description="Helical" evidence="1">
    <location>
        <begin position="53"/>
        <end position="74"/>
    </location>
</feature>
<dbReference type="PANTHER" id="PTHR31735">
    <property type="entry name" value="VACUOLAR MEMBRANE PROTEIN YPL162C"/>
    <property type="match status" value="1"/>
</dbReference>
<keyword evidence="1" id="KW-1133">Transmembrane helix</keyword>
<dbReference type="STRING" id="45286.A0A0X8HTG6"/>
<dbReference type="AlphaFoldDB" id="A0A0X8HTG6"/>
<dbReference type="OrthoDB" id="431202at2759"/>
<dbReference type="GeneID" id="28724420"/>
<dbReference type="Proteomes" id="UP000243052">
    <property type="component" value="Chromosome v"/>
</dbReference>
<sequence>MVSKDESCELLGPVSLFIQVFMGIIGVSFLLLKREYEHPKRPWRVWLYDIGKQVTGAVGVHFFNVLTSVSDAPMPYPKLKSMQGDSNDDSECDWYFVNLLMDTTIGIPIIWFWLSIIQSCLAHLNVSNIESGNYYSHYDKNALDNQEYHNIRSKPIVTAFVKQLLIFLAGLSLMKFCVYLILRYFAGAAYWFADIILGWSDPWPNFQVFLVMFVAPIVFNCFQYFCIDNIIKLSSESLRRQNVENLIGSVPYLDRNIITTNNRRPKKANYGSIE</sequence>
<evidence type="ECO:0000256" key="1">
    <source>
        <dbReference type="SAM" id="Phobius"/>
    </source>
</evidence>
<name>A0A0X8HTG6_9SACH</name>
<reference evidence="2 3" key="1">
    <citation type="submission" date="2016-01" db="EMBL/GenBank/DDBJ databases">
        <title>Genome sequence of the yeast Holleya sinecauda.</title>
        <authorList>
            <person name="Dietrich F.S."/>
        </authorList>
    </citation>
    <scope>NUCLEOTIDE SEQUENCE [LARGE SCALE GENOMIC DNA]</scope>
    <source>
        <strain evidence="2 3">ATCC 58844</strain>
    </source>
</reference>
<organism evidence="2 3">
    <name type="scientific">Eremothecium sinecaudum</name>
    <dbReference type="NCBI Taxonomy" id="45286"/>
    <lineage>
        <taxon>Eukaryota</taxon>
        <taxon>Fungi</taxon>
        <taxon>Dikarya</taxon>
        <taxon>Ascomycota</taxon>
        <taxon>Saccharomycotina</taxon>
        <taxon>Saccharomycetes</taxon>
        <taxon>Saccharomycetales</taxon>
        <taxon>Saccharomycetaceae</taxon>
        <taxon>Eremothecium</taxon>
    </lineage>
</organism>
<feature type="transmembrane region" description="Helical" evidence="1">
    <location>
        <begin position="12"/>
        <end position="32"/>
    </location>
</feature>
<keyword evidence="1" id="KW-0472">Membrane</keyword>
<dbReference type="GO" id="GO:0016020">
    <property type="term" value="C:membrane"/>
    <property type="evidence" value="ECO:0007669"/>
    <property type="project" value="TreeGrafter"/>
</dbReference>
<gene>
    <name evidence="2" type="ORF">AW171_hschr53077</name>
</gene>
<keyword evidence="1" id="KW-0812">Transmembrane</keyword>
<dbReference type="PANTHER" id="PTHR31735:SF1">
    <property type="entry name" value="VACUOLAR MEMBRANE PROTEIN YPL162C"/>
    <property type="match status" value="1"/>
</dbReference>
<dbReference type="RefSeq" id="XP_017988140.1">
    <property type="nucleotide sequence ID" value="XM_018132579.1"/>
</dbReference>
<dbReference type="Pfam" id="PF12400">
    <property type="entry name" value="STIMATE"/>
    <property type="match status" value="1"/>
</dbReference>
<feature type="transmembrane region" description="Helical" evidence="1">
    <location>
        <begin position="164"/>
        <end position="186"/>
    </location>
</feature>
<keyword evidence="3" id="KW-1185">Reference proteome</keyword>
<protein>
    <submittedName>
        <fullName evidence="2">HEL137Wp</fullName>
    </submittedName>
</protein>
<dbReference type="EMBL" id="CP014245">
    <property type="protein sequence ID" value="AMD21144.1"/>
    <property type="molecule type" value="Genomic_DNA"/>
</dbReference>
<evidence type="ECO:0000313" key="2">
    <source>
        <dbReference type="EMBL" id="AMD21144.1"/>
    </source>
</evidence>
<feature type="transmembrane region" description="Helical" evidence="1">
    <location>
        <begin position="94"/>
        <end position="114"/>
    </location>
</feature>
<proteinExistence type="predicted"/>
<dbReference type="InterPro" id="IPR022127">
    <property type="entry name" value="STIMATE/YPL162C"/>
</dbReference>
<accession>A0A0X8HTG6</accession>